<dbReference type="Gene3D" id="3.30.70.270">
    <property type="match status" value="1"/>
</dbReference>
<accession>A0AAW7XFC0</accession>
<evidence type="ECO:0000313" key="5">
    <source>
        <dbReference type="EMBL" id="MDO6452277.1"/>
    </source>
</evidence>
<evidence type="ECO:0000256" key="2">
    <source>
        <dbReference type="ARBA" id="ARBA00012528"/>
    </source>
</evidence>
<keyword evidence="3" id="KW-0175">Coiled coil</keyword>
<dbReference type="InterPro" id="IPR029787">
    <property type="entry name" value="Nucleotide_cyclase"/>
</dbReference>
<evidence type="ECO:0000259" key="4">
    <source>
        <dbReference type="PROSITE" id="PS50887"/>
    </source>
</evidence>
<organism evidence="5 6">
    <name type="scientific">Neptunomonas phycophila</name>
    <dbReference type="NCBI Taxonomy" id="1572645"/>
    <lineage>
        <taxon>Bacteria</taxon>
        <taxon>Pseudomonadati</taxon>
        <taxon>Pseudomonadota</taxon>
        <taxon>Gammaproteobacteria</taxon>
        <taxon>Oceanospirillales</taxon>
        <taxon>Oceanospirillaceae</taxon>
        <taxon>Neptunomonas</taxon>
    </lineage>
</organism>
<dbReference type="SMART" id="SM00267">
    <property type="entry name" value="GGDEF"/>
    <property type="match status" value="1"/>
</dbReference>
<proteinExistence type="predicted"/>
<dbReference type="PANTHER" id="PTHR45138:SF2">
    <property type="entry name" value="DIGUANYLATE CYCLASE VDCA"/>
    <property type="match status" value="1"/>
</dbReference>
<dbReference type="Pfam" id="PF00990">
    <property type="entry name" value="GGDEF"/>
    <property type="match status" value="1"/>
</dbReference>
<dbReference type="SUPFAM" id="SSF55073">
    <property type="entry name" value="Nucleotide cyclase"/>
    <property type="match status" value="1"/>
</dbReference>
<dbReference type="Proteomes" id="UP001169862">
    <property type="component" value="Unassembled WGS sequence"/>
</dbReference>
<dbReference type="InterPro" id="IPR050469">
    <property type="entry name" value="Diguanylate_Cyclase"/>
</dbReference>
<dbReference type="CDD" id="cd01949">
    <property type="entry name" value="GGDEF"/>
    <property type="match status" value="1"/>
</dbReference>
<dbReference type="GO" id="GO:0052621">
    <property type="term" value="F:diguanylate cyclase activity"/>
    <property type="evidence" value="ECO:0007669"/>
    <property type="project" value="UniProtKB-EC"/>
</dbReference>
<dbReference type="PROSITE" id="PS50887">
    <property type="entry name" value="GGDEF"/>
    <property type="match status" value="1"/>
</dbReference>
<keyword evidence="5" id="KW-0548">Nucleotidyltransferase</keyword>
<dbReference type="GO" id="GO:0043709">
    <property type="term" value="P:cell adhesion involved in single-species biofilm formation"/>
    <property type="evidence" value="ECO:0007669"/>
    <property type="project" value="TreeGrafter"/>
</dbReference>
<sequence>MKFVENPTQSAEYLRQAIPLMVKYNIPPNPLNYALWYTYVSNRIPTLNFQIDQTIETYGTCPTMMSEQLFRQHVINEEIEHSEKAQAEFISIATKLGSKANAAAQETSEFRTILEESLIALNNPENANSLDNIINNLSEHTESLNKGTIRFQKELEASQAEILKLKKELQKSRQDASIDPLTGLFNRRVFDTELSQIIGARGDKSATLVMIDVDHFKRFNDDYGHLMGDKVLQYFGKLLKEECPEPMLPVRFGGEEFAILMIGKDQDQAISIAETLREKIQSIRIKQKKTGKVISSITASFGVCMKESNDTAQQLIERADKALYAAKGNGRNCVVTA</sequence>
<reference evidence="5" key="1">
    <citation type="submission" date="2023-07" db="EMBL/GenBank/DDBJ databases">
        <title>Genome content predicts the carbon catabolic preferences of heterotrophic bacteria.</title>
        <authorList>
            <person name="Gralka M."/>
        </authorList>
    </citation>
    <scope>NUCLEOTIDE SEQUENCE</scope>
    <source>
        <strain evidence="5">I2M16</strain>
    </source>
</reference>
<dbReference type="NCBIfam" id="TIGR00254">
    <property type="entry name" value="GGDEF"/>
    <property type="match status" value="1"/>
</dbReference>
<dbReference type="GO" id="GO:1902201">
    <property type="term" value="P:negative regulation of bacterial-type flagellum-dependent cell motility"/>
    <property type="evidence" value="ECO:0007669"/>
    <property type="project" value="TreeGrafter"/>
</dbReference>
<protein>
    <recommendedName>
        <fullName evidence="2">diguanylate cyclase</fullName>
        <ecNumber evidence="2">2.7.7.65</ecNumber>
    </recommendedName>
</protein>
<dbReference type="RefSeq" id="WP_303548267.1">
    <property type="nucleotide sequence ID" value="NZ_JAUOPG010000001.1"/>
</dbReference>
<dbReference type="EC" id="2.7.7.65" evidence="2"/>
<comment type="caution">
    <text evidence="5">The sequence shown here is derived from an EMBL/GenBank/DDBJ whole genome shotgun (WGS) entry which is preliminary data.</text>
</comment>
<dbReference type="FunFam" id="3.30.70.270:FF:000001">
    <property type="entry name" value="Diguanylate cyclase domain protein"/>
    <property type="match status" value="1"/>
</dbReference>
<evidence type="ECO:0000313" key="6">
    <source>
        <dbReference type="Proteomes" id="UP001169862"/>
    </source>
</evidence>
<dbReference type="PANTHER" id="PTHR45138">
    <property type="entry name" value="REGULATORY COMPONENTS OF SENSORY TRANSDUCTION SYSTEM"/>
    <property type="match status" value="1"/>
</dbReference>
<dbReference type="GO" id="GO:0005886">
    <property type="term" value="C:plasma membrane"/>
    <property type="evidence" value="ECO:0007669"/>
    <property type="project" value="TreeGrafter"/>
</dbReference>
<keyword evidence="5" id="KW-0808">Transferase</keyword>
<dbReference type="InterPro" id="IPR000160">
    <property type="entry name" value="GGDEF_dom"/>
</dbReference>
<dbReference type="InterPro" id="IPR043128">
    <property type="entry name" value="Rev_trsase/Diguanyl_cyclase"/>
</dbReference>
<feature type="domain" description="GGDEF" evidence="4">
    <location>
        <begin position="204"/>
        <end position="337"/>
    </location>
</feature>
<evidence type="ECO:0000256" key="3">
    <source>
        <dbReference type="SAM" id="Coils"/>
    </source>
</evidence>
<name>A0AAW7XFC0_9GAMM</name>
<gene>
    <name evidence="5" type="ORF">Q4490_01755</name>
</gene>
<comment type="cofactor">
    <cofactor evidence="1">
        <name>Mg(2+)</name>
        <dbReference type="ChEBI" id="CHEBI:18420"/>
    </cofactor>
</comment>
<dbReference type="AlphaFoldDB" id="A0AAW7XFC0"/>
<feature type="coiled-coil region" evidence="3">
    <location>
        <begin position="148"/>
        <end position="175"/>
    </location>
</feature>
<evidence type="ECO:0000256" key="1">
    <source>
        <dbReference type="ARBA" id="ARBA00001946"/>
    </source>
</evidence>
<dbReference type="EMBL" id="JAUOPG010000001">
    <property type="protein sequence ID" value="MDO6452277.1"/>
    <property type="molecule type" value="Genomic_DNA"/>
</dbReference>